<dbReference type="OrthoDB" id="10267194at2759"/>
<evidence type="ECO:0000313" key="1">
    <source>
        <dbReference type="EMBL" id="CAD0105750.1"/>
    </source>
</evidence>
<evidence type="ECO:0000313" key="2">
    <source>
        <dbReference type="Proteomes" id="UP000745764"/>
    </source>
</evidence>
<reference evidence="1" key="1">
    <citation type="submission" date="2020-06" db="EMBL/GenBank/DDBJ databases">
        <authorList>
            <person name="Onetto C."/>
        </authorList>
    </citation>
    <scope>NUCLEOTIDE SEQUENCE</scope>
</reference>
<name>A0A9N8KA75_9PEZI</name>
<dbReference type="Proteomes" id="UP000745764">
    <property type="component" value="Unassembled WGS sequence"/>
</dbReference>
<keyword evidence="2" id="KW-1185">Reference proteome</keyword>
<protein>
    <submittedName>
        <fullName evidence="1">Uncharacterized protein</fullName>
    </submittedName>
</protein>
<accession>A0A9N8KA75</accession>
<gene>
    <name evidence="1" type="ORF">AWRI4620_LOCUS5</name>
</gene>
<dbReference type="AlphaFoldDB" id="A0A9N8KA75"/>
<dbReference type="EMBL" id="CAINUL010000001">
    <property type="protein sequence ID" value="CAD0105750.1"/>
    <property type="molecule type" value="Genomic_DNA"/>
</dbReference>
<proteinExistence type="predicted"/>
<organism evidence="1 2">
    <name type="scientific">Aureobasidium uvarum</name>
    <dbReference type="NCBI Taxonomy" id="2773716"/>
    <lineage>
        <taxon>Eukaryota</taxon>
        <taxon>Fungi</taxon>
        <taxon>Dikarya</taxon>
        <taxon>Ascomycota</taxon>
        <taxon>Pezizomycotina</taxon>
        <taxon>Dothideomycetes</taxon>
        <taxon>Dothideomycetidae</taxon>
        <taxon>Dothideales</taxon>
        <taxon>Saccotheciaceae</taxon>
        <taxon>Aureobasidium</taxon>
    </lineage>
</organism>
<comment type="caution">
    <text evidence="1">The sequence shown here is derived from an EMBL/GenBank/DDBJ whole genome shotgun (WGS) entry which is preliminary data.</text>
</comment>
<sequence length="324" mass="36516">MTGDDISSDLLQLILPAPFSSMQGFTTAVVDAYVFAESYTGLSSDVSQVKRDDLQMIELLRWIKGISLPKDIPQDELSQVVWLEIHILERIRTREKEGAWVLLGFIMLSKKVVSGQWPACCIAAVRLAVLSHQYAMYERQDWDAHVAGLINQYPRLDVDPLGQACLAYLALTTSNPTETMSQNLSPALVQATFDHSIRIPGLVALLEPVSRNVALEYVGDVLQVVIVRRGDDEVVFSRPPDNVGWDLSKQRLGVTLTSGERELVWGPSPWQSVALRPTSHLLPYLERHEGDVKDQYMQSLIYKRLGLMAKLRKVPRPKRLRENE</sequence>